<dbReference type="Proteomes" id="UP001153404">
    <property type="component" value="Unassembled WGS sequence"/>
</dbReference>
<dbReference type="AlphaFoldDB" id="A0A9X4KU17"/>
<dbReference type="PANTHER" id="PTHR12993:SF27">
    <property type="entry name" value="N-ACETYL-ALPHA-D-GLUCOSAMINYL L-MALATE DEACETYLASE 2-RELATED"/>
    <property type="match status" value="1"/>
</dbReference>
<dbReference type="EMBL" id="JAPDIA010000003">
    <property type="protein sequence ID" value="MDG0810768.1"/>
    <property type="molecule type" value="Genomic_DNA"/>
</dbReference>
<dbReference type="Gene3D" id="3.40.50.10320">
    <property type="entry name" value="LmbE-like"/>
    <property type="match status" value="1"/>
</dbReference>
<dbReference type="PANTHER" id="PTHR12993">
    <property type="entry name" value="N-ACETYLGLUCOSAMINYL-PHOSPHATIDYLINOSITOL DE-N-ACETYLASE-RELATED"/>
    <property type="match status" value="1"/>
</dbReference>
<reference evidence="1" key="1">
    <citation type="submission" date="2022-10" db="EMBL/GenBank/DDBJ databases">
        <title>Comparative genomic analysis of Cohnella hashimotonis sp. nov., isolated from the International Space Station.</title>
        <authorList>
            <person name="Simpson A."/>
            <person name="Venkateswaran K."/>
        </authorList>
    </citation>
    <scope>NUCLEOTIDE SEQUENCE</scope>
    <source>
        <strain evidence="1">DSM 28161</strain>
    </source>
</reference>
<comment type="caution">
    <text evidence="1">The sequence shown here is derived from an EMBL/GenBank/DDBJ whole genome shotgun (WGS) entry which is preliminary data.</text>
</comment>
<dbReference type="InterPro" id="IPR024078">
    <property type="entry name" value="LmbE-like_dom_sf"/>
</dbReference>
<sequence>MEQRILVVLPHPDDECFGISGTLAKRIAAGAQVTYACLTLGERARNMGNPPFANRITLPQIRKGELEQSCKAIGIQDLRLLGFHDKTLEFEDQDLLDLKIGELLAELDPTLVITFFPGFAVHPDHDATGAAVVRTIGKLDPSARPPVHCLAFSHNHQESIGAPDVIVDVSEFLKQKIASVLSHRSQFYVPQLFEKNPHKNREVQERFGTERFWTYKFA</sequence>
<dbReference type="SUPFAM" id="SSF102588">
    <property type="entry name" value="LmbE-like"/>
    <property type="match status" value="1"/>
</dbReference>
<dbReference type="NCBIfam" id="TIGR04000">
    <property type="entry name" value="thiol_BshB2"/>
    <property type="match status" value="1"/>
</dbReference>
<proteinExistence type="predicted"/>
<dbReference type="Pfam" id="PF02585">
    <property type="entry name" value="PIG-L"/>
    <property type="match status" value="1"/>
</dbReference>
<keyword evidence="2" id="KW-1185">Reference proteome</keyword>
<dbReference type="InterPro" id="IPR003737">
    <property type="entry name" value="GlcNAc_PI_deacetylase-related"/>
</dbReference>
<organism evidence="1 2">
    <name type="scientific">Cohnella rhizosphaerae</name>
    <dbReference type="NCBI Taxonomy" id="1457232"/>
    <lineage>
        <taxon>Bacteria</taxon>
        <taxon>Bacillati</taxon>
        <taxon>Bacillota</taxon>
        <taxon>Bacilli</taxon>
        <taxon>Bacillales</taxon>
        <taxon>Paenibacillaceae</taxon>
        <taxon>Cohnella</taxon>
    </lineage>
</organism>
<accession>A0A9X4KU17</accession>
<dbReference type="InterPro" id="IPR023841">
    <property type="entry name" value="BshB2"/>
</dbReference>
<gene>
    <name evidence="1" type="primary">bshB2</name>
    <name evidence="1" type="ORF">OMP40_16360</name>
</gene>
<dbReference type="GO" id="GO:0016811">
    <property type="term" value="F:hydrolase activity, acting on carbon-nitrogen (but not peptide) bonds, in linear amides"/>
    <property type="evidence" value="ECO:0007669"/>
    <property type="project" value="TreeGrafter"/>
</dbReference>
<name>A0A9X4KU17_9BACL</name>
<evidence type="ECO:0000313" key="2">
    <source>
        <dbReference type="Proteomes" id="UP001153404"/>
    </source>
</evidence>
<protein>
    <submittedName>
        <fullName evidence="1">Bacillithiol biosynthesis deacetylase BshB2</fullName>
    </submittedName>
</protein>
<evidence type="ECO:0000313" key="1">
    <source>
        <dbReference type="EMBL" id="MDG0810768.1"/>
    </source>
</evidence>
<dbReference type="RefSeq" id="WP_277532783.1">
    <property type="nucleotide sequence ID" value="NZ_JAPDIA010000003.1"/>
</dbReference>